<reference evidence="2" key="2">
    <citation type="journal article" date="2021" name="PeerJ">
        <title>Extensive microbial diversity within the chicken gut microbiome revealed by metagenomics and culture.</title>
        <authorList>
            <person name="Gilroy R."/>
            <person name="Ravi A."/>
            <person name="Getino M."/>
            <person name="Pursley I."/>
            <person name="Horton D.L."/>
            <person name="Alikhan N.F."/>
            <person name="Baker D."/>
            <person name="Gharbi K."/>
            <person name="Hall N."/>
            <person name="Watson M."/>
            <person name="Adriaenssens E.M."/>
            <person name="Foster-Nyarko E."/>
            <person name="Jarju S."/>
            <person name="Secka A."/>
            <person name="Antonio M."/>
            <person name="Oren A."/>
            <person name="Chaudhuri R.R."/>
            <person name="La Ragione R."/>
            <person name="Hildebrand F."/>
            <person name="Pallen M.J."/>
        </authorList>
    </citation>
    <scope>NUCLEOTIDE SEQUENCE</scope>
    <source>
        <strain evidence="2">F1-3629</strain>
    </source>
</reference>
<gene>
    <name evidence="2" type="ORF">IAC07_06095</name>
</gene>
<comment type="caution">
    <text evidence="2">The sequence shown here is derived from an EMBL/GenBank/DDBJ whole genome shotgun (WGS) entry which is preliminary data.</text>
</comment>
<sequence>MKKLPFGVPDGYFDSLHERLSSVCRAADTGPAVSGKESLRSSAPSRRPVRSIFMYTGIAAGLAVVAVCGLILSGGNLRLWDGGQNREDVFDVSGLSADEIYDRFLYSDLIPESAPDLFFSAYGDEELSGIGYYPGYHSSEVGSGDGSGDMYYDDALAYLIYSGITPEEAVMILDSEL</sequence>
<keyword evidence="1" id="KW-1133">Transmembrane helix</keyword>
<keyword evidence="1" id="KW-0812">Transmembrane</keyword>
<protein>
    <submittedName>
        <fullName evidence="2">Uncharacterized protein</fullName>
    </submittedName>
</protein>
<dbReference type="Proteomes" id="UP000771749">
    <property type="component" value="Unassembled WGS sequence"/>
</dbReference>
<feature type="transmembrane region" description="Helical" evidence="1">
    <location>
        <begin position="52"/>
        <end position="72"/>
    </location>
</feature>
<evidence type="ECO:0000313" key="2">
    <source>
        <dbReference type="EMBL" id="MBO8454277.1"/>
    </source>
</evidence>
<proteinExistence type="predicted"/>
<evidence type="ECO:0000313" key="3">
    <source>
        <dbReference type="Proteomes" id="UP000771749"/>
    </source>
</evidence>
<name>A0A940DRE4_9BACT</name>
<organism evidence="2 3">
    <name type="scientific">Candidatus Cryptobacteroides gallistercoris</name>
    <dbReference type="NCBI Taxonomy" id="2840765"/>
    <lineage>
        <taxon>Bacteria</taxon>
        <taxon>Pseudomonadati</taxon>
        <taxon>Bacteroidota</taxon>
        <taxon>Bacteroidia</taxon>
        <taxon>Bacteroidales</taxon>
        <taxon>Candidatus Cryptobacteroides</taxon>
    </lineage>
</organism>
<dbReference type="EMBL" id="JADIMJ010000089">
    <property type="protein sequence ID" value="MBO8454277.1"/>
    <property type="molecule type" value="Genomic_DNA"/>
</dbReference>
<dbReference type="AlphaFoldDB" id="A0A940DRE4"/>
<accession>A0A940DRE4</accession>
<evidence type="ECO:0000256" key="1">
    <source>
        <dbReference type="SAM" id="Phobius"/>
    </source>
</evidence>
<reference evidence="2" key="1">
    <citation type="submission" date="2020-10" db="EMBL/GenBank/DDBJ databases">
        <authorList>
            <person name="Gilroy R."/>
        </authorList>
    </citation>
    <scope>NUCLEOTIDE SEQUENCE</scope>
    <source>
        <strain evidence="2">F1-3629</strain>
    </source>
</reference>
<keyword evidence="1" id="KW-0472">Membrane</keyword>